<keyword evidence="6" id="KW-0997">Cell inner membrane</keyword>
<proteinExistence type="inferred from homology"/>
<keyword evidence="9 10" id="KW-0472">Membrane</keyword>
<comment type="caution">
    <text evidence="11">The sequence shown here is derived from an EMBL/GenBank/DDBJ whole genome shotgun (WGS) entry which is preliminary data.</text>
</comment>
<evidence type="ECO:0000256" key="10">
    <source>
        <dbReference type="SAM" id="Phobius"/>
    </source>
</evidence>
<dbReference type="Pfam" id="PF11612">
    <property type="entry name" value="T2SSJ"/>
    <property type="match status" value="1"/>
</dbReference>
<evidence type="ECO:0000256" key="7">
    <source>
        <dbReference type="ARBA" id="ARBA00022692"/>
    </source>
</evidence>
<dbReference type="PROSITE" id="PS00409">
    <property type="entry name" value="PROKAR_NTER_METHYL"/>
    <property type="match status" value="1"/>
</dbReference>
<dbReference type="InterPro" id="IPR012902">
    <property type="entry name" value="N_methyl_site"/>
</dbReference>
<dbReference type="SUPFAM" id="SSF54523">
    <property type="entry name" value="Pili subunits"/>
    <property type="match status" value="1"/>
</dbReference>
<protein>
    <recommendedName>
        <fullName evidence="3">Type II secretion system protein J</fullName>
    </recommendedName>
</protein>
<dbReference type="PANTHER" id="PTHR39583">
    <property type="entry name" value="TYPE II SECRETION SYSTEM PROTEIN J-RELATED"/>
    <property type="match status" value="1"/>
</dbReference>
<evidence type="ECO:0000256" key="5">
    <source>
        <dbReference type="ARBA" id="ARBA00022481"/>
    </source>
</evidence>
<comment type="subcellular location">
    <subcellularLocation>
        <location evidence="1">Cell inner membrane</location>
        <topology evidence="1">Single-pass membrane protein</topology>
    </subcellularLocation>
</comment>
<dbReference type="NCBIfam" id="TIGR01711">
    <property type="entry name" value="gspJ"/>
    <property type="match status" value="1"/>
</dbReference>
<keyword evidence="7 10" id="KW-0812">Transmembrane</keyword>
<evidence type="ECO:0000256" key="6">
    <source>
        <dbReference type="ARBA" id="ARBA00022519"/>
    </source>
</evidence>
<keyword evidence="8 10" id="KW-1133">Transmembrane helix</keyword>
<dbReference type="Proteomes" id="UP001629523">
    <property type="component" value="Unassembled WGS sequence"/>
</dbReference>
<name>A0ABW9F2S0_9GAMM</name>
<keyword evidence="5" id="KW-0488">Methylation</keyword>
<evidence type="ECO:0000256" key="4">
    <source>
        <dbReference type="ARBA" id="ARBA00022475"/>
    </source>
</evidence>
<evidence type="ECO:0000256" key="2">
    <source>
        <dbReference type="ARBA" id="ARBA00011084"/>
    </source>
</evidence>
<evidence type="ECO:0000313" key="12">
    <source>
        <dbReference type="Proteomes" id="UP001629523"/>
    </source>
</evidence>
<dbReference type="InterPro" id="IPR051621">
    <property type="entry name" value="T2SS_protein_J"/>
</dbReference>
<evidence type="ECO:0000256" key="3">
    <source>
        <dbReference type="ARBA" id="ARBA00021539"/>
    </source>
</evidence>
<feature type="transmembrane region" description="Helical" evidence="10">
    <location>
        <begin position="12"/>
        <end position="32"/>
    </location>
</feature>
<evidence type="ECO:0000256" key="9">
    <source>
        <dbReference type="ARBA" id="ARBA00023136"/>
    </source>
</evidence>
<reference evidence="11 12" key="1">
    <citation type="journal article" date="2024" name="Infect. Genet. Evol.">
        <title>Characteristics and comparative genome analysis of Yersinia enterocolitica and related species associated with human infections in Switzerland 2019-2023.</title>
        <authorList>
            <person name="Stevens M.J.A."/>
            <person name="Horlbog J.A."/>
            <person name="Diethelm A."/>
            <person name="Stephan R."/>
            <person name="Nuesch-Inderbinen M."/>
        </authorList>
    </citation>
    <scope>NUCLEOTIDE SEQUENCE [LARGE SCALE GENOMIC DNA]</scope>
    <source>
        <strain evidence="11 12">N20-0302</strain>
    </source>
</reference>
<evidence type="ECO:0000256" key="1">
    <source>
        <dbReference type="ARBA" id="ARBA00004377"/>
    </source>
</evidence>
<accession>A0ABW9F2S0</accession>
<dbReference type="Gene3D" id="2.10.70.20">
    <property type="entry name" value="gspk-gspi-gspj complex like domains"/>
    <property type="match status" value="1"/>
</dbReference>
<evidence type="ECO:0000313" key="11">
    <source>
        <dbReference type="EMBL" id="MFM1348270.1"/>
    </source>
</evidence>
<gene>
    <name evidence="11" type="primary">gspJ</name>
    <name evidence="11" type="ORF">WFP14_17115</name>
</gene>
<dbReference type="NCBIfam" id="TIGR02532">
    <property type="entry name" value="IV_pilin_GFxxxE"/>
    <property type="match status" value="1"/>
</dbReference>
<comment type="similarity">
    <text evidence="2">Belongs to the GSP J family.</text>
</comment>
<dbReference type="InterPro" id="IPR010055">
    <property type="entry name" value="T2SS_protein-GspJ"/>
</dbReference>
<dbReference type="PANTHER" id="PTHR39583:SF2">
    <property type="entry name" value="TYPE II SECRETION SYSTEM PROTEIN J"/>
    <property type="match status" value="1"/>
</dbReference>
<dbReference type="EMBL" id="JBBEST010000010">
    <property type="protein sequence ID" value="MFM1348270.1"/>
    <property type="molecule type" value="Genomic_DNA"/>
</dbReference>
<keyword evidence="4" id="KW-1003">Cell membrane</keyword>
<keyword evidence="12" id="KW-1185">Reference proteome</keyword>
<dbReference type="InterPro" id="IPR045584">
    <property type="entry name" value="Pilin-like"/>
</dbReference>
<evidence type="ECO:0000256" key="8">
    <source>
        <dbReference type="ARBA" id="ARBA00022989"/>
    </source>
</evidence>
<sequence length="201" mass="22999">MNKNLAQGFTLLEVLLSIIIFTLISLTVYQAITATVKGNSVINKKLREINKLQIAINMIEDHVSHTVAFPKIQKNSQHHNGLQVGKFLLKSDDYGIYFLCDIHSGISYHIQPMPIGYRLKNGRLEKLLYDLSSDELKMSKILDGVTAFVIRVYYKGKWLTQWNESAILPQGIEIIIKLENTGTIRKIILLLNENFQPEMNR</sequence>
<dbReference type="RefSeq" id="WP_050078690.1">
    <property type="nucleotide sequence ID" value="NZ_JBBEST010000010.1"/>
</dbReference>
<organism evidence="11 12">
    <name type="scientific">Yersinia proxima</name>
    <dbReference type="NCBI Taxonomy" id="2890316"/>
    <lineage>
        <taxon>Bacteria</taxon>
        <taxon>Pseudomonadati</taxon>
        <taxon>Pseudomonadota</taxon>
        <taxon>Gammaproteobacteria</taxon>
        <taxon>Enterobacterales</taxon>
        <taxon>Yersiniaceae</taxon>
        <taxon>Yersinia</taxon>
    </lineage>
</organism>
<dbReference type="Pfam" id="PF07963">
    <property type="entry name" value="N_methyl"/>
    <property type="match status" value="1"/>
</dbReference>